<dbReference type="GO" id="GO:0140284">
    <property type="term" value="C:endoplasmic reticulum-endosome membrane contact site"/>
    <property type="evidence" value="ECO:0007669"/>
    <property type="project" value="TreeGrafter"/>
</dbReference>
<evidence type="ECO:0000256" key="3">
    <source>
        <dbReference type="ARBA" id="ARBA00023136"/>
    </source>
</evidence>
<dbReference type="InterPro" id="IPR051869">
    <property type="entry name" value="STARD3"/>
</dbReference>
<dbReference type="PANTHER" id="PTHR46121">
    <property type="entry name" value="STEROIDOGENIC ACUTE REGULATORY PROTEIN-LIKE"/>
    <property type="match status" value="1"/>
</dbReference>
<dbReference type="EMBL" id="JAPWTK010000333">
    <property type="protein sequence ID" value="KAJ8942314.1"/>
    <property type="molecule type" value="Genomic_DNA"/>
</dbReference>
<feature type="domain" description="MENTAL" evidence="5">
    <location>
        <begin position="103"/>
        <end position="195"/>
    </location>
</feature>
<comment type="subcellular location">
    <subcellularLocation>
        <location evidence="1">Membrane</location>
        <topology evidence="1">Multi-pass membrane protein</topology>
    </subcellularLocation>
</comment>
<gene>
    <name evidence="6" type="ORF">NQ318_005306</name>
</gene>
<feature type="transmembrane region" description="Helical" evidence="4">
    <location>
        <begin position="18"/>
        <end position="37"/>
    </location>
</feature>
<keyword evidence="4" id="KW-1133">Transmembrane helix</keyword>
<dbReference type="GO" id="GO:0005765">
    <property type="term" value="C:lysosomal membrane"/>
    <property type="evidence" value="ECO:0007669"/>
    <property type="project" value="TreeGrafter"/>
</dbReference>
<dbReference type="GO" id="GO:0031902">
    <property type="term" value="C:late endosome membrane"/>
    <property type="evidence" value="ECO:0007669"/>
    <property type="project" value="TreeGrafter"/>
</dbReference>
<dbReference type="PANTHER" id="PTHR46121:SF4">
    <property type="entry name" value="STEROIDOGENIC ACUTE REGULATORY PROTEIN-LIKE"/>
    <property type="match status" value="1"/>
</dbReference>
<keyword evidence="3 4" id="KW-0472">Membrane</keyword>
<dbReference type="Pfam" id="PF10457">
    <property type="entry name" value="MENTAL"/>
    <property type="match status" value="1"/>
</dbReference>
<dbReference type="GO" id="GO:0099044">
    <property type="term" value="P:vesicle tethering to endoplasmic reticulum"/>
    <property type="evidence" value="ECO:0007669"/>
    <property type="project" value="TreeGrafter"/>
</dbReference>
<evidence type="ECO:0000313" key="7">
    <source>
        <dbReference type="Proteomes" id="UP001162162"/>
    </source>
</evidence>
<feature type="transmembrane region" description="Helical" evidence="4">
    <location>
        <begin position="153"/>
        <end position="176"/>
    </location>
</feature>
<evidence type="ECO:0000313" key="6">
    <source>
        <dbReference type="EMBL" id="KAJ8942314.1"/>
    </source>
</evidence>
<evidence type="ECO:0000256" key="1">
    <source>
        <dbReference type="ARBA" id="ARBA00004141"/>
    </source>
</evidence>
<dbReference type="InterPro" id="IPR019498">
    <property type="entry name" value="MENTAL"/>
</dbReference>
<dbReference type="GO" id="GO:0005789">
    <property type="term" value="C:endoplasmic reticulum membrane"/>
    <property type="evidence" value="ECO:0007669"/>
    <property type="project" value="TreeGrafter"/>
</dbReference>
<sequence>MAVISMITMKVSDEGRPVYIPLPLSVMVVLVIVGQGLRGAMRSGCGFNGLYPVSAGLGLMFTGGGLPGNRLDPQSHSINTVASVRDYIISEDLLAGQRPNGRMSSIRRFFCLFVTFDLLFTSLMWIICVMLNGEFIVKALTEQVIHYNIHTSLFDVVLVAFSRFVVLLLFYALLYINHWIIISISTASTSGFSNS</sequence>
<proteinExistence type="predicted"/>
<feature type="transmembrane region" description="Helical" evidence="4">
    <location>
        <begin position="109"/>
        <end position="133"/>
    </location>
</feature>
<keyword evidence="2 4" id="KW-0812">Transmembrane</keyword>
<name>A0AAV8XX21_9CUCU</name>
<reference evidence="6" key="1">
    <citation type="journal article" date="2023" name="Insect Mol. Biol.">
        <title>Genome sequencing provides insights into the evolution of gene families encoding plant cell wall-degrading enzymes in longhorned beetles.</title>
        <authorList>
            <person name="Shin N.R."/>
            <person name="Okamura Y."/>
            <person name="Kirsch R."/>
            <person name="Pauchet Y."/>
        </authorList>
    </citation>
    <scope>NUCLEOTIDE SEQUENCE</scope>
    <source>
        <strain evidence="6">AMC_N1</strain>
    </source>
</reference>
<organism evidence="6 7">
    <name type="scientific">Aromia moschata</name>
    <dbReference type="NCBI Taxonomy" id="1265417"/>
    <lineage>
        <taxon>Eukaryota</taxon>
        <taxon>Metazoa</taxon>
        <taxon>Ecdysozoa</taxon>
        <taxon>Arthropoda</taxon>
        <taxon>Hexapoda</taxon>
        <taxon>Insecta</taxon>
        <taxon>Pterygota</taxon>
        <taxon>Neoptera</taxon>
        <taxon>Endopterygota</taxon>
        <taxon>Coleoptera</taxon>
        <taxon>Polyphaga</taxon>
        <taxon>Cucujiformia</taxon>
        <taxon>Chrysomeloidea</taxon>
        <taxon>Cerambycidae</taxon>
        <taxon>Cerambycinae</taxon>
        <taxon>Callichromatini</taxon>
        <taxon>Aromia</taxon>
    </lineage>
</organism>
<accession>A0AAV8XX21</accession>
<comment type="caution">
    <text evidence="6">The sequence shown here is derived from an EMBL/GenBank/DDBJ whole genome shotgun (WGS) entry which is preliminary data.</text>
</comment>
<dbReference type="Proteomes" id="UP001162162">
    <property type="component" value="Unassembled WGS sequence"/>
</dbReference>
<protein>
    <recommendedName>
        <fullName evidence="5">MENTAL domain-containing protein</fullName>
    </recommendedName>
</protein>
<dbReference type="AlphaFoldDB" id="A0AAV8XX21"/>
<evidence type="ECO:0000256" key="2">
    <source>
        <dbReference type="ARBA" id="ARBA00022692"/>
    </source>
</evidence>
<keyword evidence="7" id="KW-1185">Reference proteome</keyword>
<evidence type="ECO:0000259" key="5">
    <source>
        <dbReference type="PROSITE" id="PS51439"/>
    </source>
</evidence>
<dbReference type="PROSITE" id="PS51439">
    <property type="entry name" value="MENTAL"/>
    <property type="match status" value="1"/>
</dbReference>
<evidence type="ECO:0000256" key="4">
    <source>
        <dbReference type="SAM" id="Phobius"/>
    </source>
</evidence>